<evidence type="ECO:0000313" key="1">
    <source>
        <dbReference type="EMBL" id="OCT71556.1"/>
    </source>
</evidence>
<accession>A0A974CF43</accession>
<sequence length="72" mass="8475">MLYLVFIPGRPNLSSYSFHSRTFNIPSVMMGVVVQVQLGNFRIILKPIFHSLRCPPPRMQRIVQYDFTILRH</sequence>
<dbReference type="Proteomes" id="UP000694892">
    <property type="component" value="Chromosome 7L"/>
</dbReference>
<proteinExistence type="predicted"/>
<organism evidence="1 2">
    <name type="scientific">Xenopus laevis</name>
    <name type="common">African clawed frog</name>
    <dbReference type="NCBI Taxonomy" id="8355"/>
    <lineage>
        <taxon>Eukaryota</taxon>
        <taxon>Metazoa</taxon>
        <taxon>Chordata</taxon>
        <taxon>Craniata</taxon>
        <taxon>Vertebrata</taxon>
        <taxon>Euteleostomi</taxon>
        <taxon>Amphibia</taxon>
        <taxon>Batrachia</taxon>
        <taxon>Anura</taxon>
        <taxon>Pipoidea</taxon>
        <taxon>Pipidae</taxon>
        <taxon>Xenopodinae</taxon>
        <taxon>Xenopus</taxon>
        <taxon>Xenopus</taxon>
    </lineage>
</organism>
<protein>
    <submittedName>
        <fullName evidence="1">Uncharacterized protein</fullName>
    </submittedName>
</protein>
<name>A0A974CF43_XENLA</name>
<dbReference type="EMBL" id="CM004478">
    <property type="protein sequence ID" value="OCT71556.1"/>
    <property type="molecule type" value="Genomic_DNA"/>
</dbReference>
<evidence type="ECO:0000313" key="2">
    <source>
        <dbReference type="Proteomes" id="UP000694892"/>
    </source>
</evidence>
<reference evidence="2" key="1">
    <citation type="journal article" date="2016" name="Nature">
        <title>Genome evolution in the allotetraploid frog Xenopus laevis.</title>
        <authorList>
            <person name="Session A.M."/>
            <person name="Uno Y."/>
            <person name="Kwon T."/>
            <person name="Chapman J.A."/>
            <person name="Toyoda A."/>
            <person name="Takahashi S."/>
            <person name="Fukui A."/>
            <person name="Hikosaka A."/>
            <person name="Suzuki A."/>
            <person name="Kondo M."/>
            <person name="van Heeringen S.J."/>
            <person name="Quigley I."/>
            <person name="Heinz S."/>
            <person name="Ogino H."/>
            <person name="Ochi H."/>
            <person name="Hellsten U."/>
            <person name="Lyons J.B."/>
            <person name="Simakov O."/>
            <person name="Putnam N."/>
            <person name="Stites J."/>
            <person name="Kuroki Y."/>
            <person name="Tanaka T."/>
            <person name="Michiue T."/>
            <person name="Watanabe M."/>
            <person name="Bogdanovic O."/>
            <person name="Lister R."/>
            <person name="Georgiou G."/>
            <person name="Paranjpe S.S."/>
            <person name="van Kruijsbergen I."/>
            <person name="Shu S."/>
            <person name="Carlson J."/>
            <person name="Kinoshita T."/>
            <person name="Ohta Y."/>
            <person name="Mawaribuchi S."/>
            <person name="Jenkins J."/>
            <person name="Grimwood J."/>
            <person name="Schmutz J."/>
            <person name="Mitros T."/>
            <person name="Mozaffari S.V."/>
            <person name="Suzuki Y."/>
            <person name="Haramoto Y."/>
            <person name="Yamamoto T.S."/>
            <person name="Takagi C."/>
            <person name="Heald R."/>
            <person name="Miller K."/>
            <person name="Haudenschild C."/>
            <person name="Kitzman J."/>
            <person name="Nakayama T."/>
            <person name="Izutsu Y."/>
            <person name="Robert J."/>
            <person name="Fortriede J."/>
            <person name="Burns K."/>
            <person name="Lotay V."/>
            <person name="Karimi K."/>
            <person name="Yasuoka Y."/>
            <person name="Dichmann D.S."/>
            <person name="Flajnik M.F."/>
            <person name="Houston D.W."/>
            <person name="Shendure J."/>
            <person name="DuPasquier L."/>
            <person name="Vize P.D."/>
            <person name="Zorn A.M."/>
            <person name="Ito M."/>
            <person name="Marcotte E.M."/>
            <person name="Wallingford J.B."/>
            <person name="Ito Y."/>
            <person name="Asashima M."/>
            <person name="Ueno N."/>
            <person name="Matsuda Y."/>
            <person name="Veenstra G.J."/>
            <person name="Fujiyama A."/>
            <person name="Harland R.M."/>
            <person name="Taira M."/>
            <person name="Rokhsar D.S."/>
        </authorList>
    </citation>
    <scope>NUCLEOTIDE SEQUENCE [LARGE SCALE GENOMIC DNA]</scope>
    <source>
        <strain evidence="2">J</strain>
    </source>
</reference>
<gene>
    <name evidence="1" type="ORF">XELAEV_18034532mg</name>
</gene>
<dbReference type="AlphaFoldDB" id="A0A974CF43"/>